<sequence>MAAKFIALGSGSAVAADRIITILSPDSAPAKRLIQEARSTGLLIDATYGKKTRSIFVMDSDHIVISALSTEKAILRTGENEDETSEG</sequence>
<dbReference type="PANTHER" id="PTHR38449">
    <property type="entry name" value="REGULATORY PROTEIN TM_1690-RELATED"/>
    <property type="match status" value="1"/>
</dbReference>
<evidence type="ECO:0000313" key="2">
    <source>
        <dbReference type="Proteomes" id="UP000188184"/>
    </source>
</evidence>
<accession>A0A1Q2L1L2</accession>
<reference evidence="1 2" key="1">
    <citation type="submission" date="2017-02" db="EMBL/GenBank/DDBJ databases">
        <title>The complete genomic sequence of a novel cold adapted crude oil-degrading bacterium Planococcus qaidamina Y42.</title>
        <authorList>
            <person name="Yang R."/>
        </authorList>
    </citation>
    <scope>NUCLEOTIDE SEQUENCE [LARGE SCALE GENOMIC DNA]</scope>
    <source>
        <strain evidence="1 2">Y42</strain>
    </source>
</reference>
<organism evidence="1 2">
    <name type="scientific">Planococcus lenghuensis</name>
    <dbReference type="NCBI Taxonomy" id="2213202"/>
    <lineage>
        <taxon>Bacteria</taxon>
        <taxon>Bacillati</taxon>
        <taxon>Bacillota</taxon>
        <taxon>Bacilli</taxon>
        <taxon>Bacillales</taxon>
        <taxon>Caryophanaceae</taxon>
        <taxon>Planococcus</taxon>
    </lineage>
</organism>
<evidence type="ECO:0008006" key="3">
    <source>
        <dbReference type="Google" id="ProtNLM"/>
    </source>
</evidence>
<gene>
    <name evidence="1" type="ORF">B0X71_12215</name>
</gene>
<evidence type="ECO:0000313" key="1">
    <source>
        <dbReference type="EMBL" id="AQQ53772.1"/>
    </source>
</evidence>
<proteinExistence type="predicted"/>
<dbReference type="RefSeq" id="WP_077589670.1">
    <property type="nucleotide sequence ID" value="NZ_CP019640.1"/>
</dbReference>
<name>A0A1Q2L1L2_9BACL</name>
<dbReference type="Pfam" id="PF04025">
    <property type="entry name" value="RemA-like"/>
    <property type="match status" value="1"/>
</dbReference>
<dbReference type="EMBL" id="CP019640">
    <property type="protein sequence ID" value="AQQ53772.1"/>
    <property type="molecule type" value="Genomic_DNA"/>
</dbReference>
<dbReference type="KEGG" id="pmar:B0X71_12215"/>
<keyword evidence="2" id="KW-1185">Reference proteome</keyword>
<dbReference type="NCBIfam" id="NF003315">
    <property type="entry name" value="PRK04323.1"/>
    <property type="match status" value="1"/>
</dbReference>
<dbReference type="OrthoDB" id="5432174at2"/>
<dbReference type="AlphaFoldDB" id="A0A1Q2L1L2"/>
<dbReference type="Proteomes" id="UP000188184">
    <property type="component" value="Chromosome"/>
</dbReference>
<dbReference type="PANTHER" id="PTHR38449:SF1">
    <property type="entry name" value="REGULATORY PROTEIN SSL2874-RELATED"/>
    <property type="match status" value="1"/>
</dbReference>
<dbReference type="InterPro" id="IPR007169">
    <property type="entry name" value="RemA-like"/>
</dbReference>
<protein>
    <recommendedName>
        <fullName evidence="3">Regulatory protein</fullName>
    </recommendedName>
</protein>